<evidence type="ECO:0000313" key="4">
    <source>
        <dbReference type="EMBL" id="KXH50715.1"/>
    </source>
</evidence>
<dbReference type="Gene3D" id="3.40.50.300">
    <property type="entry name" value="P-loop containing nucleotide triphosphate hydrolases"/>
    <property type="match status" value="1"/>
</dbReference>
<dbReference type="Pfam" id="PF24883">
    <property type="entry name" value="NPHP3_N"/>
    <property type="match status" value="1"/>
</dbReference>
<name>A0A135TRG8_9PEZI</name>
<feature type="region of interest" description="Disordered" evidence="2">
    <location>
        <begin position="662"/>
        <end position="695"/>
    </location>
</feature>
<proteinExistence type="predicted"/>
<feature type="compositionally biased region" description="Low complexity" evidence="2">
    <location>
        <begin position="681"/>
        <end position="695"/>
    </location>
</feature>
<dbReference type="PANTHER" id="PTHR10039">
    <property type="entry name" value="AMELOGENIN"/>
    <property type="match status" value="1"/>
</dbReference>
<gene>
    <name evidence="4" type="ORF">CSIM01_01564</name>
</gene>
<dbReference type="OrthoDB" id="7464126at2759"/>
<keyword evidence="1" id="KW-0677">Repeat</keyword>
<protein>
    <recommendedName>
        <fullName evidence="3">Nephrocystin 3-like N-terminal domain-containing protein</fullName>
    </recommendedName>
</protein>
<evidence type="ECO:0000313" key="5">
    <source>
        <dbReference type="Proteomes" id="UP000070328"/>
    </source>
</evidence>
<dbReference type="PANTHER" id="PTHR10039:SF10">
    <property type="entry name" value="NACHT DOMAIN-CONTAINING PROTEIN"/>
    <property type="match status" value="1"/>
</dbReference>
<dbReference type="Proteomes" id="UP000070328">
    <property type="component" value="Unassembled WGS sequence"/>
</dbReference>
<keyword evidence="5" id="KW-1185">Reference proteome</keyword>
<sequence>MTLHICIGFSSYLEKLSLLFMAAGRQAPRHQALALVYPKSKELQNHLCEYFIVVTQICHRVQSFARKSTFGQLTTSLNDSDIKSFQSDLVLWSTSIKEEVDLLLNKHHENEAHLSAKARALAARWSASTAHRYDVEKKSKWLDSCSTYDFQTTWKQMQKIGSTSLLARSSEYRQWKELHSSTSILFSGKIGAGKSVTMANVVSDLSHDKEAIVLYFFCRYDIPESLNHRTILGSLARQYLTCFPIGSDVFADDLLLPQLGIEDFVHVLRLASTKYKQKYIIVDGLDDCSTEERRIVLSQLREIQPSSKWHLGVSAQISADQFIKTQLDPMWNIILPNENPDIGFFIDLEIRARLKDGRLAVEDPGLIQDIKTALIEGANGILVMTDEEEGTVRFVHHSAKSFCQGSLGNISIWQFTAEEAHNELGGTILTYLNYSIFETKLSRNVVPEIDAGKISTGIIRQTFHDSRSSLRLAGSFFKPKGRSRQIGHILAQNSKDTGIVVPDHPFLSYAKEFWLLHTRYTIEPSTQRLWFNLIDEVDLSNLRTHPFVAAAWANMEVPQEPAAFAGLFWSVQNSHIPIFDHAINLGKRASSFTSQCRRIVALRRMFKSLSSLSSPSPSSGDNPLVSPRPIIESHMISHLLPISVSLKAFEFTKWIESHVEPAKCGKTPTRNSSALSAYDNPSIELSPGPSESPGPYELDATMTQIAVLGGFPVILDVPRTFKLLPKYPIHDFVDSTTSMSQALLHTLQSNVPHEMFLRKFTSFLNSELDLKSLSNARVYSILKVLVDSRELNSLIVSQLRERLVNAIRTEDGMRNQIFRRACLMGNFDIAVQTRPRPESEGLRPAYRGDEINLVLQTVSGERFKLAVWLVNDGASYPSNDIDASGCYCSTLRRAMLLRNWRLASALLEHGALTVGLARSCSRIELAHFCVLHNDLDGIIFLAKATRGEALNTPSAGSVFNSFTPIQLAAFRDSDWCRIHSIRALMAEGARLRSMTTDSYMLSIEEKLERLVISTGRNSARDAGEYLHSLRGIYAQHKKVLKVSSKIVCLVAILVGKFVSKYRQALSQPQPSNEEVLGYFSDSVVLMSIFLKSPRAPGFHKTDLILSLREITGALSRLDTVSDPSSLEGPFKSTPITWKVQMRLLQVVDLILKSTISAQSEQRPRKSHVIPEILCADLLHTSIASKPTALDGDSLSSTSQFALQFKYFRNILEDGFKANGLTWLLQCLLILGKKFSGESLIHFATDLDLTYMSNSWLDSGESPHAIPVNIREKLRCFGCRKDTLDTLDEVLISFKLTYPAPMNGPLIR</sequence>
<dbReference type="InterPro" id="IPR056884">
    <property type="entry name" value="NPHP3-like_N"/>
</dbReference>
<dbReference type="InterPro" id="IPR027417">
    <property type="entry name" value="P-loop_NTPase"/>
</dbReference>
<dbReference type="EMBL" id="JFBX01000081">
    <property type="protein sequence ID" value="KXH50715.1"/>
    <property type="molecule type" value="Genomic_DNA"/>
</dbReference>
<evidence type="ECO:0000256" key="1">
    <source>
        <dbReference type="ARBA" id="ARBA00022737"/>
    </source>
</evidence>
<feature type="domain" description="Nephrocystin 3-like N-terminal" evidence="3">
    <location>
        <begin position="164"/>
        <end position="310"/>
    </location>
</feature>
<comment type="caution">
    <text evidence="4">The sequence shown here is derived from an EMBL/GenBank/DDBJ whole genome shotgun (WGS) entry which is preliminary data.</text>
</comment>
<evidence type="ECO:0000259" key="3">
    <source>
        <dbReference type="Pfam" id="PF24883"/>
    </source>
</evidence>
<accession>A0A135TRG8</accession>
<evidence type="ECO:0000256" key="2">
    <source>
        <dbReference type="SAM" id="MobiDB-lite"/>
    </source>
</evidence>
<reference evidence="4 5" key="1">
    <citation type="submission" date="2014-02" db="EMBL/GenBank/DDBJ databases">
        <title>The genome sequence of Colletotrichum simmondsii CBS122122.</title>
        <authorList>
            <person name="Baroncelli R."/>
            <person name="Thon M.R."/>
        </authorList>
    </citation>
    <scope>NUCLEOTIDE SEQUENCE [LARGE SCALE GENOMIC DNA]</scope>
    <source>
        <strain evidence="4 5">CBS122122</strain>
    </source>
</reference>
<organism evidence="4 5">
    <name type="scientific">Colletotrichum simmondsii</name>
    <dbReference type="NCBI Taxonomy" id="703756"/>
    <lineage>
        <taxon>Eukaryota</taxon>
        <taxon>Fungi</taxon>
        <taxon>Dikarya</taxon>
        <taxon>Ascomycota</taxon>
        <taxon>Pezizomycotina</taxon>
        <taxon>Sordariomycetes</taxon>
        <taxon>Hypocreomycetidae</taxon>
        <taxon>Glomerellales</taxon>
        <taxon>Glomerellaceae</taxon>
        <taxon>Colletotrichum</taxon>
        <taxon>Colletotrichum acutatum species complex</taxon>
    </lineage>
</organism>